<dbReference type="EMBL" id="AYRZ02000001">
    <property type="protein sequence ID" value="PHT95227.1"/>
    <property type="molecule type" value="Genomic_DNA"/>
</dbReference>
<evidence type="ECO:0000256" key="3">
    <source>
        <dbReference type="ARBA" id="ARBA00023163"/>
    </source>
</evidence>
<keyword evidence="8" id="KW-1185">Reference proteome</keyword>
<dbReference type="AlphaFoldDB" id="A0A2G3ALW4"/>
<proteinExistence type="predicted"/>
<dbReference type="InterPro" id="IPR008906">
    <property type="entry name" value="HATC_C_dom"/>
</dbReference>
<dbReference type="GO" id="GO:0005634">
    <property type="term" value="C:nucleus"/>
    <property type="evidence" value="ECO:0007669"/>
    <property type="project" value="UniProtKB-SubCell"/>
</dbReference>
<dbReference type="PROSITE" id="PS50888">
    <property type="entry name" value="BHLH"/>
    <property type="match status" value="1"/>
</dbReference>
<dbReference type="PANTHER" id="PTHR46834">
    <property type="entry name" value="TRANSCRIPTION FACTOR BHLH91"/>
    <property type="match status" value="1"/>
</dbReference>
<protein>
    <recommendedName>
        <fullName evidence="6">BHLH domain-containing protein</fullName>
    </recommendedName>
</protein>
<dbReference type="SUPFAM" id="SSF53098">
    <property type="entry name" value="Ribonuclease H-like"/>
    <property type="match status" value="1"/>
</dbReference>
<dbReference type="Pfam" id="PF05699">
    <property type="entry name" value="Dimer_Tnp_hAT"/>
    <property type="match status" value="1"/>
</dbReference>
<evidence type="ECO:0000313" key="7">
    <source>
        <dbReference type="EMBL" id="PHT95227.1"/>
    </source>
</evidence>
<dbReference type="InterPro" id="IPR011598">
    <property type="entry name" value="bHLH_dom"/>
</dbReference>
<feature type="domain" description="BHLH" evidence="6">
    <location>
        <begin position="202"/>
        <end position="251"/>
    </location>
</feature>
<reference evidence="7 8" key="2">
    <citation type="journal article" date="2017" name="Genome Biol.">
        <title>New reference genome sequences of hot pepper reveal the massive evolution of plant disease-resistance genes by retroduplication.</title>
        <authorList>
            <person name="Kim S."/>
            <person name="Park J."/>
            <person name="Yeom S.I."/>
            <person name="Kim Y.M."/>
            <person name="Seo E."/>
            <person name="Kim K.T."/>
            <person name="Kim M.S."/>
            <person name="Lee J.M."/>
            <person name="Cheong K."/>
            <person name="Shin H.S."/>
            <person name="Kim S.B."/>
            <person name="Han K."/>
            <person name="Lee J."/>
            <person name="Park M."/>
            <person name="Lee H.A."/>
            <person name="Lee H.Y."/>
            <person name="Lee Y."/>
            <person name="Oh S."/>
            <person name="Lee J.H."/>
            <person name="Choi E."/>
            <person name="Choi E."/>
            <person name="Lee S.E."/>
            <person name="Jeon J."/>
            <person name="Kim H."/>
            <person name="Choi G."/>
            <person name="Song H."/>
            <person name="Lee J."/>
            <person name="Lee S.C."/>
            <person name="Kwon J.K."/>
            <person name="Lee H.Y."/>
            <person name="Koo N."/>
            <person name="Hong Y."/>
            <person name="Kim R.W."/>
            <person name="Kang W.H."/>
            <person name="Huh J.H."/>
            <person name="Kang B.C."/>
            <person name="Yang T.J."/>
            <person name="Lee Y.H."/>
            <person name="Bennetzen J.L."/>
            <person name="Choi D."/>
        </authorList>
    </citation>
    <scope>NUCLEOTIDE SEQUENCE [LARGE SCALE GENOMIC DNA]</scope>
    <source>
        <strain evidence="8">cv. CM334</strain>
    </source>
</reference>
<reference evidence="7 8" key="1">
    <citation type="journal article" date="2014" name="Nat. Genet.">
        <title>Genome sequence of the hot pepper provides insights into the evolution of pungency in Capsicum species.</title>
        <authorList>
            <person name="Kim S."/>
            <person name="Park M."/>
            <person name="Yeom S.I."/>
            <person name="Kim Y.M."/>
            <person name="Lee J.M."/>
            <person name="Lee H.A."/>
            <person name="Seo E."/>
            <person name="Choi J."/>
            <person name="Cheong K."/>
            <person name="Kim K.T."/>
            <person name="Jung K."/>
            <person name="Lee G.W."/>
            <person name="Oh S.K."/>
            <person name="Bae C."/>
            <person name="Kim S.B."/>
            <person name="Lee H.Y."/>
            <person name="Kim S.Y."/>
            <person name="Kim M.S."/>
            <person name="Kang B.C."/>
            <person name="Jo Y.D."/>
            <person name="Yang H.B."/>
            <person name="Jeong H.J."/>
            <person name="Kang W.H."/>
            <person name="Kwon J.K."/>
            <person name="Shin C."/>
            <person name="Lim J.Y."/>
            <person name="Park J.H."/>
            <person name="Huh J.H."/>
            <person name="Kim J.S."/>
            <person name="Kim B.D."/>
            <person name="Cohen O."/>
            <person name="Paran I."/>
            <person name="Suh M.C."/>
            <person name="Lee S.B."/>
            <person name="Kim Y.K."/>
            <person name="Shin Y."/>
            <person name="Noh S.J."/>
            <person name="Park J."/>
            <person name="Seo Y.S."/>
            <person name="Kwon S.Y."/>
            <person name="Kim H.A."/>
            <person name="Park J.M."/>
            <person name="Kim H.J."/>
            <person name="Choi S.B."/>
            <person name="Bosland P.W."/>
            <person name="Reeves G."/>
            <person name="Jo S.H."/>
            <person name="Lee B.W."/>
            <person name="Cho H.T."/>
            <person name="Choi H.S."/>
            <person name="Lee M.S."/>
            <person name="Yu Y."/>
            <person name="Do Choi Y."/>
            <person name="Park B.S."/>
            <person name="van Deynze A."/>
            <person name="Ashrafi H."/>
            <person name="Hill T."/>
            <person name="Kim W.T."/>
            <person name="Pai H.S."/>
            <person name="Ahn H.K."/>
            <person name="Yeam I."/>
            <person name="Giovannoni J.J."/>
            <person name="Rose J.K."/>
            <person name="Sorensen I."/>
            <person name="Lee S.J."/>
            <person name="Kim R.W."/>
            <person name="Choi I.Y."/>
            <person name="Choi B.S."/>
            <person name="Lim J.S."/>
            <person name="Lee Y.H."/>
            <person name="Choi D."/>
        </authorList>
    </citation>
    <scope>NUCLEOTIDE SEQUENCE [LARGE SCALE GENOMIC DNA]</scope>
    <source>
        <strain evidence="8">cv. CM334</strain>
    </source>
</reference>
<name>A0A2G3ALW4_CAPAN</name>
<evidence type="ECO:0000256" key="5">
    <source>
        <dbReference type="SAM" id="Coils"/>
    </source>
</evidence>
<dbReference type="Pfam" id="PF00010">
    <property type="entry name" value="HLH"/>
    <property type="match status" value="1"/>
</dbReference>
<keyword evidence="3" id="KW-0804">Transcription</keyword>
<dbReference type="InterPro" id="IPR045895">
    <property type="entry name" value="bHLH91-like"/>
</dbReference>
<dbReference type="PANTHER" id="PTHR46834:SF7">
    <property type="entry name" value="TRANSCRIPTION FACTOR BHLH91-LIKE"/>
    <property type="match status" value="1"/>
</dbReference>
<dbReference type="Gramene" id="PHT95227">
    <property type="protein sequence ID" value="PHT95227"/>
    <property type="gene ID" value="T459_03109"/>
</dbReference>
<accession>A0A2G3ALW4</accession>
<organism evidence="7 8">
    <name type="scientific">Capsicum annuum</name>
    <name type="common">Capsicum pepper</name>
    <dbReference type="NCBI Taxonomy" id="4072"/>
    <lineage>
        <taxon>Eukaryota</taxon>
        <taxon>Viridiplantae</taxon>
        <taxon>Streptophyta</taxon>
        <taxon>Embryophyta</taxon>
        <taxon>Tracheophyta</taxon>
        <taxon>Spermatophyta</taxon>
        <taxon>Magnoliopsida</taxon>
        <taxon>eudicotyledons</taxon>
        <taxon>Gunneridae</taxon>
        <taxon>Pentapetalae</taxon>
        <taxon>asterids</taxon>
        <taxon>lamiids</taxon>
        <taxon>Solanales</taxon>
        <taxon>Solanaceae</taxon>
        <taxon>Solanoideae</taxon>
        <taxon>Capsiceae</taxon>
        <taxon>Capsicum</taxon>
    </lineage>
</organism>
<evidence type="ECO:0000256" key="1">
    <source>
        <dbReference type="ARBA" id="ARBA00004123"/>
    </source>
</evidence>
<dbReference type="InterPro" id="IPR012337">
    <property type="entry name" value="RNaseH-like_sf"/>
</dbReference>
<dbReference type="InterPro" id="IPR036638">
    <property type="entry name" value="HLH_DNA-bd_sf"/>
</dbReference>
<dbReference type="GO" id="GO:0006355">
    <property type="term" value="P:regulation of DNA-templated transcription"/>
    <property type="evidence" value="ECO:0000318"/>
    <property type="project" value="GO_Central"/>
</dbReference>
<evidence type="ECO:0000256" key="4">
    <source>
        <dbReference type="ARBA" id="ARBA00023242"/>
    </source>
</evidence>
<evidence type="ECO:0000259" key="6">
    <source>
        <dbReference type="PROSITE" id="PS50888"/>
    </source>
</evidence>
<dbReference type="GO" id="GO:0009555">
    <property type="term" value="P:pollen development"/>
    <property type="evidence" value="ECO:0000318"/>
    <property type="project" value="GO_Central"/>
</dbReference>
<dbReference type="Proteomes" id="UP000222542">
    <property type="component" value="Unassembled WGS sequence"/>
</dbReference>
<keyword evidence="2" id="KW-0805">Transcription regulation</keyword>
<comment type="caution">
    <text evidence="7">The sequence shown here is derived from an EMBL/GenBank/DDBJ whole genome shotgun (WGS) entry which is preliminary data.</text>
</comment>
<feature type="coiled-coil region" evidence="5">
    <location>
        <begin position="248"/>
        <end position="275"/>
    </location>
</feature>
<dbReference type="SUPFAM" id="SSF47459">
    <property type="entry name" value="HLH, helix-loop-helix DNA-binding domain"/>
    <property type="match status" value="1"/>
</dbReference>
<dbReference type="GO" id="GO:0048658">
    <property type="term" value="P:anther wall tapetum development"/>
    <property type="evidence" value="ECO:0000318"/>
    <property type="project" value="GO_Central"/>
</dbReference>
<dbReference type="OMA" id="KGLLQNH"/>
<gene>
    <name evidence="7" type="ORF">T459_03109</name>
</gene>
<keyword evidence="4" id="KW-0539">Nucleus</keyword>
<keyword evidence="5" id="KW-0175">Coiled coil</keyword>
<comment type="subcellular location">
    <subcellularLocation>
        <location evidence="1">Nucleus</location>
    </subcellularLocation>
</comment>
<evidence type="ECO:0000313" key="8">
    <source>
        <dbReference type="Proteomes" id="UP000222542"/>
    </source>
</evidence>
<dbReference type="GO" id="GO:0046983">
    <property type="term" value="F:protein dimerization activity"/>
    <property type="evidence" value="ECO:0007669"/>
    <property type="project" value="InterPro"/>
</dbReference>
<dbReference type="Gene3D" id="4.10.280.10">
    <property type="entry name" value="Helix-loop-helix DNA-binding domain"/>
    <property type="match status" value="1"/>
</dbReference>
<sequence length="510" mass="58516">MYAGESLSFDPTSQQNEVLDEKGLLQNHIPTTCVTNFSMGEELQQKFHSSENNNMNMQEFGHHDEHTNTVLPCVHPNWEEIGFNPNNNQLLSYPISSSLGHLGGFHQRTEIPSTSTNLFYELPQLNMPINLCTQQPSLFKDLFHLSPHGSSYGFDSSGTGSLFSHGHHEEEVTGALYHDGSFHHEFSTGDMINSAAIKKREGNDMKHHASEKLRRIHFSDKFQALRTLIPNPSKNDRATIIVDAIGYINELKMRVNDLRNEIDLKKEMMRMKRQRIVEEDGAMIMEADEDQVVMNKSIMSNWHHQRKCTKNSSTEVDVRVMEDEVSIKLVQQKEMMIKKRMNCLVFVSKALDELRLDLQHVAGGLIGDHYSYLFNSKDYIEKLYNHYGDLFDLAVPTNITPIVASHPPNEPSSSKRATHSGFSDSFYDLNCWNSVDERTYTSTYREELKYYLRTAPEDRRRRINTLDWWRSNETQYPVLSRLARDILNVPMSTVASESAFSQGGQQLGDN</sequence>
<dbReference type="SMART" id="SM00353">
    <property type="entry name" value="HLH"/>
    <property type="match status" value="1"/>
</dbReference>
<evidence type="ECO:0000256" key="2">
    <source>
        <dbReference type="ARBA" id="ARBA00023015"/>
    </source>
</evidence>